<proteinExistence type="predicted"/>
<dbReference type="PANTHER" id="PTHR34322">
    <property type="entry name" value="TRANSPOSASE, Y1_TNP DOMAIN-CONTAINING"/>
    <property type="match status" value="1"/>
</dbReference>
<dbReference type="EMBL" id="JBGORX010000001">
    <property type="protein sequence ID" value="MFJ1266936.1"/>
    <property type="molecule type" value="Genomic_DNA"/>
</dbReference>
<dbReference type="SUPFAM" id="SSF143422">
    <property type="entry name" value="Transposase IS200-like"/>
    <property type="match status" value="1"/>
</dbReference>
<comment type="caution">
    <text evidence="2">The sequence shown here is derived from an EMBL/GenBank/DDBJ whole genome shotgun (WGS) entry which is preliminary data.</text>
</comment>
<evidence type="ECO:0000313" key="3">
    <source>
        <dbReference type="Proteomes" id="UP001615550"/>
    </source>
</evidence>
<dbReference type="RefSeq" id="WP_400185382.1">
    <property type="nucleotide sequence ID" value="NZ_JBGORX010000001.1"/>
</dbReference>
<evidence type="ECO:0000313" key="2">
    <source>
        <dbReference type="EMBL" id="MFJ1266936.1"/>
    </source>
</evidence>
<keyword evidence="3" id="KW-1185">Reference proteome</keyword>
<dbReference type="SMART" id="SM01321">
    <property type="entry name" value="Y1_Tnp"/>
    <property type="match status" value="1"/>
</dbReference>
<accession>A0ABW8D4Z4</accession>
<protein>
    <submittedName>
        <fullName evidence="2">Transposase</fullName>
    </submittedName>
</protein>
<dbReference type="Proteomes" id="UP001615550">
    <property type="component" value="Unassembled WGS sequence"/>
</dbReference>
<feature type="domain" description="Transposase IS200-like" evidence="1">
    <location>
        <begin position="9"/>
        <end position="123"/>
    </location>
</feature>
<dbReference type="InterPro" id="IPR002686">
    <property type="entry name" value="Transposase_17"/>
</dbReference>
<gene>
    <name evidence="2" type="ORF">ACD661_00030</name>
</gene>
<name>A0ABW8D4Z4_9GAMM</name>
<reference evidence="2 3" key="1">
    <citation type="submission" date="2024-08" db="EMBL/GenBank/DDBJ databases">
        <title>Draft Genome Sequence of Legionella lytica strain DSB2004, Isolated From a Fire Sprinkler System.</title>
        <authorList>
            <person name="Everhart A.D."/>
            <person name="Kidane D.T."/>
            <person name="Farone A.L."/>
            <person name="Farone M.B."/>
        </authorList>
    </citation>
    <scope>NUCLEOTIDE SEQUENCE [LARGE SCALE GENOMIC DNA]</scope>
    <source>
        <strain evidence="2 3">DSB2004</strain>
    </source>
</reference>
<sequence>MVRALRIEYPGALYHITTRGNKQENIYLSDEDRILFLEILSHVCMRCNWVCYAYCLMSNHYHLLVETPHGNLSKGMQLLNGIYTQKFNRTHRRVGHVFQGRFKGILVEKDNYLLELSRYIVLNPVRARMVVSADDWVWSSYLSTINQSAKPSWLSTDYLLSLFGQNLLEAIKQYQQFVKEGMAVNAPWDNLKNQIYLGSNCFVDDLQKKIEQGKKLLYIPQSQYMPVKGSLKEYENKSSNRDECITLAYATGQFSLAEIGEHFGLHYSWVSRIVKKQNRNRTVEQKARPDPLGLEGK</sequence>
<dbReference type="Gene3D" id="3.30.70.1290">
    <property type="entry name" value="Transposase IS200-like"/>
    <property type="match status" value="1"/>
</dbReference>
<organism evidence="2 3">
    <name type="scientific">Legionella lytica</name>
    <dbReference type="NCBI Taxonomy" id="96232"/>
    <lineage>
        <taxon>Bacteria</taxon>
        <taxon>Pseudomonadati</taxon>
        <taxon>Pseudomonadota</taxon>
        <taxon>Gammaproteobacteria</taxon>
        <taxon>Legionellales</taxon>
        <taxon>Legionellaceae</taxon>
        <taxon>Legionella</taxon>
    </lineage>
</organism>
<dbReference type="Pfam" id="PF01797">
    <property type="entry name" value="Y1_Tnp"/>
    <property type="match status" value="1"/>
</dbReference>
<dbReference type="PANTHER" id="PTHR34322:SF2">
    <property type="entry name" value="TRANSPOSASE IS200-LIKE DOMAIN-CONTAINING PROTEIN"/>
    <property type="match status" value="1"/>
</dbReference>
<evidence type="ECO:0000259" key="1">
    <source>
        <dbReference type="SMART" id="SM01321"/>
    </source>
</evidence>
<dbReference type="InterPro" id="IPR036515">
    <property type="entry name" value="Transposase_17_sf"/>
</dbReference>